<feature type="binding site" evidence="8">
    <location>
        <position position="23"/>
    </location>
    <ligand>
        <name>Ca(2+)</name>
        <dbReference type="ChEBI" id="CHEBI:29108"/>
        <label>1</label>
    </ligand>
</feature>
<dbReference type="PROSITE" id="PS50873">
    <property type="entry name" value="PEROXIDASE_4"/>
    <property type="match status" value="1"/>
</dbReference>
<keyword evidence="5 8" id="KW-0479">Metal-binding</keyword>
<name>A0A176VI44_MARPO</name>
<proteinExistence type="inferred from homology"/>
<protein>
    <recommendedName>
        <fullName evidence="11">Plant heme peroxidase family profile domain-containing protein</fullName>
    </recommendedName>
</protein>
<evidence type="ECO:0000256" key="3">
    <source>
        <dbReference type="ARBA" id="ARBA00022559"/>
    </source>
</evidence>
<organism evidence="12 13">
    <name type="scientific">Marchantia polymorpha subsp. ruderalis</name>
    <dbReference type="NCBI Taxonomy" id="1480154"/>
    <lineage>
        <taxon>Eukaryota</taxon>
        <taxon>Viridiplantae</taxon>
        <taxon>Streptophyta</taxon>
        <taxon>Embryophyta</taxon>
        <taxon>Marchantiophyta</taxon>
        <taxon>Marchantiopsida</taxon>
        <taxon>Marchantiidae</taxon>
        <taxon>Marchantiales</taxon>
        <taxon>Marchantiaceae</taxon>
        <taxon>Marchantia</taxon>
    </lineage>
</organism>
<dbReference type="Proteomes" id="UP000077202">
    <property type="component" value="Unassembled WGS sequence"/>
</dbReference>
<comment type="catalytic activity">
    <reaction evidence="1">
        <text>2 a phenolic donor + H2O2 = 2 a phenolic radical donor + 2 H2O</text>
        <dbReference type="Rhea" id="RHEA:56136"/>
        <dbReference type="ChEBI" id="CHEBI:15377"/>
        <dbReference type="ChEBI" id="CHEBI:16240"/>
        <dbReference type="ChEBI" id="CHEBI:139520"/>
        <dbReference type="ChEBI" id="CHEBI:139521"/>
        <dbReference type="EC" id="1.11.1.7"/>
    </reaction>
</comment>
<comment type="caution">
    <text evidence="12">The sequence shown here is derived from an EMBL/GenBank/DDBJ whole genome shotgun (WGS) entry which is preliminary data.</text>
</comment>
<evidence type="ECO:0000256" key="6">
    <source>
        <dbReference type="ARBA" id="ARBA00023004"/>
    </source>
</evidence>
<evidence type="ECO:0000313" key="13">
    <source>
        <dbReference type="Proteomes" id="UP000077202"/>
    </source>
</evidence>
<evidence type="ECO:0000256" key="8">
    <source>
        <dbReference type="PIRSR" id="PIRSR600823-3"/>
    </source>
</evidence>
<keyword evidence="6" id="KW-0408">Iron</keyword>
<keyword evidence="3" id="KW-0560">Oxidoreductase</keyword>
<dbReference type="AlphaFoldDB" id="A0A176VI44"/>
<accession>A0A176VI44</accession>
<feature type="binding site" evidence="8">
    <location>
        <position position="151"/>
    </location>
    <ligand>
        <name>Ca(2+)</name>
        <dbReference type="ChEBI" id="CHEBI:29108"/>
        <label>2</label>
    </ligand>
</feature>
<dbReference type="Gene3D" id="1.10.520.10">
    <property type="match status" value="2"/>
</dbReference>
<dbReference type="InterPro" id="IPR010255">
    <property type="entry name" value="Haem_peroxidase_sf"/>
</dbReference>
<dbReference type="InterPro" id="IPR002016">
    <property type="entry name" value="Haem_peroxidase"/>
</dbReference>
<dbReference type="PANTHER" id="PTHR31388">
    <property type="entry name" value="PEROXIDASE 72-RELATED"/>
    <property type="match status" value="1"/>
</dbReference>
<feature type="domain" description="Plant heme peroxidase family profile" evidence="11">
    <location>
        <begin position="18"/>
        <end position="221"/>
    </location>
</feature>
<keyword evidence="9" id="KW-1015">Disulfide bond</keyword>
<feature type="binding site" evidence="8">
    <location>
        <position position="19"/>
    </location>
    <ligand>
        <name>Ca(2+)</name>
        <dbReference type="ChEBI" id="CHEBI:29108"/>
        <label>1</label>
    </ligand>
</feature>
<feature type="binding site" evidence="8">
    <location>
        <position position="143"/>
    </location>
    <ligand>
        <name>Ca(2+)</name>
        <dbReference type="ChEBI" id="CHEBI:29108"/>
        <label>2</label>
    </ligand>
</feature>
<keyword evidence="8" id="KW-0106">Calcium</keyword>
<sequence>MPTYVHTIPLHRPFDGFQGCDGSVLLDDTPIFTGEKTAPPNLNGLRDFDVVDSTKASVEAACPGVVSCADLISHRPGFCHREQRTWCDVRLGRRDSLTASLEAVEQFIPNPNDDVDALKSSFATLGLSTWNLGGDLNVTTGLDVQTPTTFDNAYYQNLVVYKGILNSDEVLVSAAEDTRTIVQQFALDKPAFFAASMIAMQILNVIEAPAGEIRTNCRFVN</sequence>
<evidence type="ECO:0000256" key="5">
    <source>
        <dbReference type="ARBA" id="ARBA00022723"/>
    </source>
</evidence>
<evidence type="ECO:0000256" key="7">
    <source>
        <dbReference type="PIRSR" id="PIRSR600823-2"/>
    </source>
</evidence>
<keyword evidence="13" id="KW-1185">Reference proteome</keyword>
<feature type="binding site" evidence="8">
    <location>
        <position position="35"/>
    </location>
    <ligand>
        <name>Ca(2+)</name>
        <dbReference type="ChEBI" id="CHEBI:29108"/>
        <label>1</label>
    </ligand>
</feature>
<evidence type="ECO:0000256" key="10">
    <source>
        <dbReference type="RuleBase" id="RU004241"/>
    </source>
</evidence>
<dbReference type="EMBL" id="LVLJ01003810">
    <property type="protein sequence ID" value="OAE19595.1"/>
    <property type="molecule type" value="Genomic_DNA"/>
</dbReference>
<dbReference type="InterPro" id="IPR000823">
    <property type="entry name" value="Peroxidase_pln"/>
</dbReference>
<evidence type="ECO:0000256" key="4">
    <source>
        <dbReference type="ARBA" id="ARBA00022617"/>
    </source>
</evidence>
<comment type="cofactor">
    <cofactor evidence="2">
        <name>heme b</name>
        <dbReference type="ChEBI" id="CHEBI:60344"/>
    </cofactor>
</comment>
<evidence type="ECO:0000313" key="12">
    <source>
        <dbReference type="EMBL" id="OAE19595.1"/>
    </source>
</evidence>
<reference evidence="12" key="1">
    <citation type="submission" date="2016-03" db="EMBL/GenBank/DDBJ databases">
        <title>Mechanisms controlling the formation of the plant cell surface in tip-growing cells are functionally conserved among land plants.</title>
        <authorList>
            <person name="Honkanen S."/>
            <person name="Jones V.A."/>
            <person name="Morieri G."/>
            <person name="Champion C."/>
            <person name="Hetherington A.J."/>
            <person name="Kelly S."/>
            <person name="Saint-Marcoux D."/>
            <person name="Proust H."/>
            <person name="Prescott H."/>
            <person name="Dolan L."/>
        </authorList>
    </citation>
    <scope>NUCLEOTIDE SEQUENCE [LARGE SCALE GENOMIC DNA]</scope>
    <source>
        <tissue evidence="12">Whole gametophyte</tissue>
    </source>
</reference>
<comment type="similarity">
    <text evidence="10">Belongs to the peroxidase family.</text>
</comment>
<feature type="binding site" evidence="7">
    <location>
        <position position="109"/>
    </location>
    <ligand>
        <name>substrate</name>
    </ligand>
</feature>
<feature type="binding site" evidence="8">
    <location>
        <position position="21"/>
    </location>
    <ligand>
        <name>Ca(2+)</name>
        <dbReference type="ChEBI" id="CHEBI:29108"/>
        <label>1</label>
    </ligand>
</feature>
<feature type="disulfide bond" evidence="9">
    <location>
        <begin position="68"/>
        <end position="217"/>
    </location>
</feature>
<dbReference type="Pfam" id="PF00141">
    <property type="entry name" value="peroxidase"/>
    <property type="match status" value="2"/>
</dbReference>
<evidence type="ECO:0000256" key="9">
    <source>
        <dbReference type="PIRSR" id="PIRSR600823-5"/>
    </source>
</evidence>
<evidence type="ECO:0000256" key="2">
    <source>
        <dbReference type="ARBA" id="ARBA00001970"/>
    </source>
</evidence>
<keyword evidence="4" id="KW-0349">Heme</keyword>
<dbReference type="PRINTS" id="PR00461">
    <property type="entry name" value="PLPEROXIDASE"/>
</dbReference>
<keyword evidence="3" id="KW-0575">Peroxidase</keyword>
<evidence type="ECO:0000259" key="11">
    <source>
        <dbReference type="PROSITE" id="PS50873"/>
    </source>
</evidence>
<feature type="binding site" evidence="8">
    <location>
        <position position="146"/>
    </location>
    <ligand>
        <name>Ca(2+)</name>
        <dbReference type="ChEBI" id="CHEBI:29108"/>
        <label>2</label>
    </ligand>
</feature>
<dbReference type="Gene3D" id="1.10.420.10">
    <property type="entry name" value="Peroxidase, domain 2"/>
    <property type="match status" value="2"/>
</dbReference>
<comment type="cofactor">
    <cofactor evidence="8">
        <name>Ca(2+)</name>
        <dbReference type="ChEBI" id="CHEBI:29108"/>
    </cofactor>
    <text evidence="8">Binds 2 calcium ions per subunit.</text>
</comment>
<dbReference type="GO" id="GO:0140825">
    <property type="term" value="F:lactoperoxidase activity"/>
    <property type="evidence" value="ECO:0007669"/>
    <property type="project" value="UniProtKB-EC"/>
</dbReference>
<dbReference type="GO" id="GO:0020037">
    <property type="term" value="F:heme binding"/>
    <property type="evidence" value="ECO:0007669"/>
    <property type="project" value="InterPro"/>
</dbReference>
<dbReference type="GO" id="GO:0046872">
    <property type="term" value="F:metal ion binding"/>
    <property type="evidence" value="ECO:0007669"/>
    <property type="project" value="UniProtKB-KW"/>
</dbReference>
<evidence type="ECO:0000256" key="1">
    <source>
        <dbReference type="ARBA" id="ARBA00000189"/>
    </source>
</evidence>
<dbReference type="PANTHER" id="PTHR31388:SF5">
    <property type="entry name" value="PEROXIDASE"/>
    <property type="match status" value="1"/>
</dbReference>
<gene>
    <name evidence="12" type="ORF">AXG93_3756s1010</name>
</gene>
<dbReference type="SUPFAM" id="SSF48113">
    <property type="entry name" value="Heme-dependent peroxidases"/>
    <property type="match status" value="1"/>
</dbReference>
<dbReference type="GO" id="GO:0006979">
    <property type="term" value="P:response to oxidative stress"/>
    <property type="evidence" value="ECO:0007669"/>
    <property type="project" value="InterPro"/>
</dbReference>